<dbReference type="InterPro" id="IPR003591">
    <property type="entry name" value="Leu-rich_rpt_typical-subtyp"/>
</dbReference>
<feature type="region of interest" description="Disordered" evidence="3">
    <location>
        <begin position="219"/>
        <end position="295"/>
    </location>
</feature>
<keyword evidence="1" id="KW-0433">Leucine-rich repeat</keyword>
<evidence type="ECO:0000313" key="6">
    <source>
        <dbReference type="Proteomes" id="UP000044602"/>
    </source>
</evidence>
<feature type="compositionally biased region" description="Low complexity" evidence="3">
    <location>
        <begin position="262"/>
        <end position="271"/>
    </location>
</feature>
<dbReference type="PANTHER" id="PTHR48051">
    <property type="match status" value="1"/>
</dbReference>
<proteinExistence type="predicted"/>
<feature type="domain" description="Disease resistance R13L4/SHOC-2-like LRR" evidence="4">
    <location>
        <begin position="83"/>
        <end position="167"/>
    </location>
</feature>
<feature type="non-terminal residue" evidence="5">
    <location>
        <position position="319"/>
    </location>
</feature>
<keyword evidence="6" id="KW-1185">Reference proteome</keyword>
<dbReference type="SMART" id="SM00369">
    <property type="entry name" value="LRR_TYP"/>
    <property type="match status" value="4"/>
</dbReference>
<dbReference type="GO" id="GO:0005737">
    <property type="term" value="C:cytoplasm"/>
    <property type="evidence" value="ECO:0007669"/>
    <property type="project" value="TreeGrafter"/>
</dbReference>
<organism evidence="5 6">
    <name type="scientific">Verticillium longisporum</name>
    <name type="common">Verticillium dahliae var. longisporum</name>
    <dbReference type="NCBI Taxonomy" id="100787"/>
    <lineage>
        <taxon>Eukaryota</taxon>
        <taxon>Fungi</taxon>
        <taxon>Dikarya</taxon>
        <taxon>Ascomycota</taxon>
        <taxon>Pezizomycotina</taxon>
        <taxon>Sordariomycetes</taxon>
        <taxon>Hypocreomycetidae</taxon>
        <taxon>Glomerellales</taxon>
        <taxon>Plectosphaerellaceae</taxon>
        <taxon>Verticillium</taxon>
    </lineage>
</organism>
<reference evidence="6" key="1">
    <citation type="submission" date="2015-05" db="EMBL/GenBank/DDBJ databases">
        <authorList>
            <person name="Fogelqvist Johan"/>
        </authorList>
    </citation>
    <scope>NUCLEOTIDE SEQUENCE [LARGE SCALE GENOMIC DNA]</scope>
</reference>
<sequence length="319" mass="35096">MPPMPNIRNTSSSNATLSASTPISSAQVIALAREAMQNALRENESQAAEASAVSNDLKPGVTIDLSRKGIQKLPEEVVDIIKNELERFAECTSLRYLNVRNNQIREFPLPLCDLKSLEILDLSKNKLRVLPPEIVKLTSLKVFSVQRNRIEELPLALADMVSLQVLKFDGNPISFPPREVLQVQATSPPNEGFLKESEVTEIAVTSHIKKYLRQKVVSNGRAESESADESSESIETPRMPPIKRVTSGRFPVKVNGADPPDSIRSPAAIRAPPIPSRSHYRGLSQQSTTMRRPGVMPLTIGNVNERVRITIAALATDLP</sequence>
<accession>A0A0G4KD73</accession>
<name>A0A0G4KD73_VERLO</name>
<evidence type="ECO:0000256" key="2">
    <source>
        <dbReference type="ARBA" id="ARBA00022737"/>
    </source>
</evidence>
<dbReference type="EMBL" id="CVQH01000001">
    <property type="protein sequence ID" value="CRJ80507.1"/>
    <property type="molecule type" value="Genomic_DNA"/>
</dbReference>
<dbReference type="PROSITE" id="PS51450">
    <property type="entry name" value="LRR"/>
    <property type="match status" value="2"/>
</dbReference>
<dbReference type="InterPro" id="IPR055414">
    <property type="entry name" value="LRR_R13L4/SHOC2-like"/>
</dbReference>
<dbReference type="InterPro" id="IPR001611">
    <property type="entry name" value="Leu-rich_rpt"/>
</dbReference>
<evidence type="ECO:0000259" key="4">
    <source>
        <dbReference type="Pfam" id="PF23598"/>
    </source>
</evidence>
<keyword evidence="2" id="KW-0677">Repeat</keyword>
<protein>
    <recommendedName>
        <fullName evidence="4">Disease resistance R13L4/SHOC-2-like LRR domain-containing protein</fullName>
    </recommendedName>
</protein>
<dbReference type="Pfam" id="PF23598">
    <property type="entry name" value="LRR_14"/>
    <property type="match status" value="1"/>
</dbReference>
<evidence type="ECO:0000313" key="5">
    <source>
        <dbReference type="EMBL" id="CRJ80507.1"/>
    </source>
</evidence>
<evidence type="ECO:0000256" key="3">
    <source>
        <dbReference type="SAM" id="MobiDB-lite"/>
    </source>
</evidence>
<dbReference type="Proteomes" id="UP000044602">
    <property type="component" value="Unassembled WGS sequence"/>
</dbReference>
<dbReference type="PANTHER" id="PTHR48051:SF46">
    <property type="entry name" value="LEUCINE RICH REPEAT-CONTAINING DOMAIN PROTEIN"/>
    <property type="match status" value="1"/>
</dbReference>
<dbReference type="AlphaFoldDB" id="A0A0G4KD73"/>
<dbReference type="SUPFAM" id="SSF52075">
    <property type="entry name" value="Outer arm dynein light chain 1"/>
    <property type="match status" value="1"/>
</dbReference>
<dbReference type="STRING" id="100787.A0A0G4KD73"/>
<dbReference type="InterPro" id="IPR032675">
    <property type="entry name" value="LRR_dom_sf"/>
</dbReference>
<gene>
    <name evidence="5" type="ORF">BN1708_000280</name>
</gene>
<evidence type="ECO:0000256" key="1">
    <source>
        <dbReference type="ARBA" id="ARBA00022614"/>
    </source>
</evidence>
<dbReference type="Gene3D" id="3.80.10.10">
    <property type="entry name" value="Ribonuclease Inhibitor"/>
    <property type="match status" value="1"/>
</dbReference>
<dbReference type="InterPro" id="IPR050216">
    <property type="entry name" value="LRR_domain-containing"/>
</dbReference>